<comment type="subcellular location">
    <subcellularLocation>
        <location evidence="1">Membrane</location>
        <topology evidence="1">Multi-pass membrane protein</topology>
    </subcellularLocation>
</comment>
<evidence type="ECO:0000256" key="6">
    <source>
        <dbReference type="SAM" id="MobiDB-lite"/>
    </source>
</evidence>
<comment type="similarity">
    <text evidence="2">Belongs to the acetate uptake transporter (AceTr) (TC 2.A.96) family.</text>
</comment>
<feature type="transmembrane region" description="Helical" evidence="7">
    <location>
        <begin position="80"/>
        <end position="99"/>
    </location>
</feature>
<reference evidence="8 9" key="1">
    <citation type="journal article" date="2012" name="PLoS Pathog.">
        <title>Diverse lifestyles and strategies of plant pathogenesis encoded in the genomes of eighteen Dothideomycetes fungi.</title>
        <authorList>
            <person name="Ohm R.A."/>
            <person name="Feau N."/>
            <person name="Henrissat B."/>
            <person name="Schoch C.L."/>
            <person name="Horwitz B.A."/>
            <person name="Barry K.W."/>
            <person name="Condon B.J."/>
            <person name="Copeland A.C."/>
            <person name="Dhillon B."/>
            <person name="Glaser F."/>
            <person name="Hesse C.N."/>
            <person name="Kosti I."/>
            <person name="LaButti K."/>
            <person name="Lindquist E.A."/>
            <person name="Lucas S."/>
            <person name="Salamov A.A."/>
            <person name="Bradshaw R.E."/>
            <person name="Ciuffetti L."/>
            <person name="Hamelin R.C."/>
            <person name="Kema G.H.J."/>
            <person name="Lawrence C."/>
            <person name="Scott J.A."/>
            <person name="Spatafora J.W."/>
            <person name="Turgeon B.G."/>
            <person name="de Wit P.J.G.M."/>
            <person name="Zhong S."/>
            <person name="Goodwin S.B."/>
            <person name="Grigoriev I.V."/>
        </authorList>
    </citation>
    <scope>NUCLEOTIDE SEQUENCE [LARGE SCALE GENOMIC DNA]</scope>
    <source>
        <strain evidence="8 9">SO2202</strain>
    </source>
</reference>
<dbReference type="eggNOG" id="ENOG502S179">
    <property type="taxonomic scope" value="Eukaryota"/>
</dbReference>
<dbReference type="OrthoDB" id="3648309at2759"/>
<protein>
    <recommendedName>
        <fullName evidence="10">GPR1/FUN34/YaaH-class plasma membrane protein</fullName>
    </recommendedName>
</protein>
<dbReference type="AlphaFoldDB" id="N1QFZ3"/>
<accession>N1QFZ3</accession>
<evidence type="ECO:0000256" key="7">
    <source>
        <dbReference type="SAM" id="Phobius"/>
    </source>
</evidence>
<dbReference type="PANTHER" id="PTHR31123">
    <property type="entry name" value="ACCUMULATION OF DYADS PROTEIN 2-RELATED"/>
    <property type="match status" value="1"/>
</dbReference>
<proteinExistence type="inferred from homology"/>
<gene>
    <name evidence="8" type="ORF">SEPMUDRAFT_87907</name>
</gene>
<name>N1QFZ3_SPHMS</name>
<dbReference type="STRING" id="692275.N1QFZ3"/>
<dbReference type="RefSeq" id="XP_016760364.1">
    <property type="nucleotide sequence ID" value="XM_016910457.2"/>
</dbReference>
<keyword evidence="9" id="KW-1185">Reference proteome</keyword>
<evidence type="ECO:0008006" key="10">
    <source>
        <dbReference type="Google" id="ProtNLM"/>
    </source>
</evidence>
<sequence length="300" mass="32693">MSDTQDLVTSDTQDYEKDMPPLRRHSPKPHRSVNWQFNPNPVSAVEDVAIPRAVLEKIYLSPPTDVKGDFRNTFANPTPLGLVGFLVATMPVAFQLMGWHHSGGGGAATVALSFYFGGILQLIASVMEWFLGNTLSFLIFGAFGAAWLALSSSSMFNAEGAYTALAHTPTEVAAAEAEFNSSFAFGLITFGLLTLTFAFCALRTNVIFVFCFFLVTVAIFIFAASYWALADGHTDVAIEMQKVVGAMFFVCCICGWYLLVANLLEVLEFGFSLPIGNLSDKLGRVGKGKMPIYRDRSKSV</sequence>
<dbReference type="GeneID" id="27907594"/>
<dbReference type="HOGENOM" id="CLU_051062_4_0_1"/>
<evidence type="ECO:0000256" key="2">
    <source>
        <dbReference type="ARBA" id="ARBA00005587"/>
    </source>
</evidence>
<dbReference type="InterPro" id="IPR051633">
    <property type="entry name" value="AceTr"/>
</dbReference>
<feature type="transmembrane region" description="Helical" evidence="7">
    <location>
        <begin position="183"/>
        <end position="202"/>
    </location>
</feature>
<dbReference type="OMA" id="NIPNANW"/>
<dbReference type="GO" id="GO:0015123">
    <property type="term" value="F:acetate transmembrane transporter activity"/>
    <property type="evidence" value="ECO:0007669"/>
    <property type="project" value="TreeGrafter"/>
</dbReference>
<feature type="transmembrane region" description="Helical" evidence="7">
    <location>
        <begin position="105"/>
        <end position="123"/>
    </location>
</feature>
<evidence type="ECO:0000313" key="8">
    <source>
        <dbReference type="EMBL" id="EMF12243.1"/>
    </source>
</evidence>
<organism evidence="8 9">
    <name type="scientific">Sphaerulina musiva (strain SO2202)</name>
    <name type="common">Poplar stem canker fungus</name>
    <name type="synonym">Septoria musiva</name>
    <dbReference type="NCBI Taxonomy" id="692275"/>
    <lineage>
        <taxon>Eukaryota</taxon>
        <taxon>Fungi</taxon>
        <taxon>Dikarya</taxon>
        <taxon>Ascomycota</taxon>
        <taxon>Pezizomycotina</taxon>
        <taxon>Dothideomycetes</taxon>
        <taxon>Dothideomycetidae</taxon>
        <taxon>Mycosphaerellales</taxon>
        <taxon>Mycosphaerellaceae</taxon>
        <taxon>Sphaerulina</taxon>
    </lineage>
</organism>
<dbReference type="InterPro" id="IPR000791">
    <property type="entry name" value="Gpr1/Fun34/SatP-like"/>
</dbReference>
<keyword evidence="5 7" id="KW-0472">Membrane</keyword>
<dbReference type="GO" id="GO:0005886">
    <property type="term" value="C:plasma membrane"/>
    <property type="evidence" value="ECO:0007669"/>
    <property type="project" value="TreeGrafter"/>
</dbReference>
<dbReference type="Pfam" id="PF01184">
    <property type="entry name" value="Gpr1_Fun34_YaaH"/>
    <property type="match status" value="1"/>
</dbReference>
<evidence type="ECO:0000313" key="9">
    <source>
        <dbReference type="Proteomes" id="UP000016931"/>
    </source>
</evidence>
<feature type="transmembrane region" description="Helical" evidence="7">
    <location>
        <begin position="207"/>
        <end position="228"/>
    </location>
</feature>
<keyword evidence="4 7" id="KW-1133">Transmembrane helix</keyword>
<feature type="region of interest" description="Disordered" evidence="6">
    <location>
        <begin position="1"/>
        <end position="32"/>
    </location>
</feature>
<feature type="compositionally biased region" description="Polar residues" evidence="6">
    <location>
        <begin position="1"/>
        <end position="12"/>
    </location>
</feature>
<keyword evidence="3 7" id="KW-0812">Transmembrane</keyword>
<feature type="non-terminal residue" evidence="8">
    <location>
        <position position="300"/>
    </location>
</feature>
<dbReference type="EMBL" id="KB456265">
    <property type="protein sequence ID" value="EMF12243.1"/>
    <property type="molecule type" value="Genomic_DNA"/>
</dbReference>
<evidence type="ECO:0000256" key="4">
    <source>
        <dbReference type="ARBA" id="ARBA00022989"/>
    </source>
</evidence>
<feature type="transmembrane region" description="Helical" evidence="7">
    <location>
        <begin position="243"/>
        <end position="264"/>
    </location>
</feature>
<evidence type="ECO:0000256" key="1">
    <source>
        <dbReference type="ARBA" id="ARBA00004141"/>
    </source>
</evidence>
<evidence type="ECO:0000256" key="3">
    <source>
        <dbReference type="ARBA" id="ARBA00022692"/>
    </source>
</evidence>
<evidence type="ECO:0000256" key="5">
    <source>
        <dbReference type="ARBA" id="ARBA00023136"/>
    </source>
</evidence>
<feature type="transmembrane region" description="Helical" evidence="7">
    <location>
        <begin position="130"/>
        <end position="150"/>
    </location>
</feature>
<feature type="compositionally biased region" description="Basic residues" evidence="6">
    <location>
        <begin position="22"/>
        <end position="31"/>
    </location>
</feature>
<dbReference type="Proteomes" id="UP000016931">
    <property type="component" value="Unassembled WGS sequence"/>
</dbReference>
<dbReference type="PANTHER" id="PTHR31123:SF4">
    <property type="entry name" value="PROTEIN ALCS"/>
    <property type="match status" value="1"/>
</dbReference>